<evidence type="ECO:0000313" key="2">
    <source>
        <dbReference type="Proteomes" id="UP000887116"/>
    </source>
</evidence>
<evidence type="ECO:0000313" key="1">
    <source>
        <dbReference type="EMBL" id="GFQ69393.1"/>
    </source>
</evidence>
<comment type="caution">
    <text evidence="1">The sequence shown here is derived from an EMBL/GenBank/DDBJ whole genome shotgun (WGS) entry which is preliminary data.</text>
</comment>
<dbReference type="EMBL" id="BMAO01020727">
    <property type="protein sequence ID" value="GFQ69393.1"/>
    <property type="molecule type" value="Genomic_DNA"/>
</dbReference>
<keyword evidence="2" id="KW-1185">Reference proteome</keyword>
<organism evidence="1 2">
    <name type="scientific">Trichonephila clavata</name>
    <name type="common">Joro spider</name>
    <name type="synonym">Nephila clavata</name>
    <dbReference type="NCBI Taxonomy" id="2740835"/>
    <lineage>
        <taxon>Eukaryota</taxon>
        <taxon>Metazoa</taxon>
        <taxon>Ecdysozoa</taxon>
        <taxon>Arthropoda</taxon>
        <taxon>Chelicerata</taxon>
        <taxon>Arachnida</taxon>
        <taxon>Araneae</taxon>
        <taxon>Araneomorphae</taxon>
        <taxon>Entelegynae</taxon>
        <taxon>Araneoidea</taxon>
        <taxon>Nephilidae</taxon>
        <taxon>Trichonephila</taxon>
    </lineage>
</organism>
<sequence>MYCSDGTQIEQQCMSKTSFQYACYEGKLSSYACHRIHGSVTDGDRKGERMAVTGGCVTRPWRHVRDERTPSTVTLGGRKRGPYVKSSPFRYGMIFYVSAVDWAGFTITSSEGCHVTYPGVKLPMMVRNMVLHRLRFFCLALPCPLKKVAYSNVFAR</sequence>
<accession>A0A8X6KED6</accession>
<name>A0A8X6KED6_TRICU</name>
<dbReference type="Proteomes" id="UP000887116">
    <property type="component" value="Unassembled WGS sequence"/>
</dbReference>
<gene>
    <name evidence="1" type="ORF">TNCT_532581</name>
</gene>
<proteinExistence type="predicted"/>
<protein>
    <submittedName>
        <fullName evidence="1">Uncharacterized protein</fullName>
    </submittedName>
</protein>
<dbReference type="AlphaFoldDB" id="A0A8X6KED6"/>
<reference evidence="1" key="1">
    <citation type="submission" date="2020-07" db="EMBL/GenBank/DDBJ databases">
        <title>Multicomponent nature underlies the extraordinary mechanical properties of spider dragline silk.</title>
        <authorList>
            <person name="Kono N."/>
            <person name="Nakamura H."/>
            <person name="Mori M."/>
            <person name="Yoshida Y."/>
            <person name="Ohtoshi R."/>
            <person name="Malay A.D."/>
            <person name="Moran D.A.P."/>
            <person name="Tomita M."/>
            <person name="Numata K."/>
            <person name="Arakawa K."/>
        </authorList>
    </citation>
    <scope>NUCLEOTIDE SEQUENCE</scope>
</reference>